<keyword evidence="6" id="KW-1015">Disulfide bond</keyword>
<evidence type="ECO:0000256" key="7">
    <source>
        <dbReference type="ARBA" id="ARBA00023180"/>
    </source>
</evidence>
<evidence type="ECO:0000256" key="9">
    <source>
        <dbReference type="SAM" id="SignalP"/>
    </source>
</evidence>
<evidence type="ECO:0000313" key="11">
    <source>
        <dbReference type="Proteomes" id="UP000250140"/>
    </source>
</evidence>
<name>A0A8E2EVX8_9PEZI</name>
<dbReference type="FunFam" id="3.40.50.1820:FF:000107">
    <property type="entry name" value="Palmitoyl-protein thioesterase 1"/>
    <property type="match status" value="1"/>
</dbReference>
<evidence type="ECO:0000256" key="6">
    <source>
        <dbReference type="ARBA" id="ARBA00023157"/>
    </source>
</evidence>
<evidence type="ECO:0000256" key="5">
    <source>
        <dbReference type="ARBA" id="ARBA00022801"/>
    </source>
</evidence>
<feature type="chain" id="PRO_5034277045" description="Palmitoyl-protein thioesterase 1" evidence="9">
    <location>
        <begin position="21"/>
        <end position="335"/>
    </location>
</feature>
<keyword evidence="4 9" id="KW-0732">Signal</keyword>
<dbReference type="PRINTS" id="PR00414">
    <property type="entry name" value="PPTHIESTRASE"/>
</dbReference>
<evidence type="ECO:0000256" key="1">
    <source>
        <dbReference type="ARBA" id="ARBA00010758"/>
    </source>
</evidence>
<evidence type="ECO:0000256" key="4">
    <source>
        <dbReference type="ARBA" id="ARBA00022729"/>
    </source>
</evidence>
<reference evidence="10 11" key="1">
    <citation type="journal article" date="2016" name="Nat. Commun.">
        <title>Ectomycorrhizal ecology is imprinted in the genome of the dominant symbiotic fungus Cenococcum geophilum.</title>
        <authorList>
            <consortium name="DOE Joint Genome Institute"/>
            <person name="Peter M."/>
            <person name="Kohler A."/>
            <person name="Ohm R.A."/>
            <person name="Kuo A."/>
            <person name="Krutzmann J."/>
            <person name="Morin E."/>
            <person name="Arend M."/>
            <person name="Barry K.W."/>
            <person name="Binder M."/>
            <person name="Choi C."/>
            <person name="Clum A."/>
            <person name="Copeland A."/>
            <person name="Grisel N."/>
            <person name="Haridas S."/>
            <person name="Kipfer T."/>
            <person name="LaButti K."/>
            <person name="Lindquist E."/>
            <person name="Lipzen A."/>
            <person name="Maire R."/>
            <person name="Meier B."/>
            <person name="Mihaltcheva S."/>
            <person name="Molinier V."/>
            <person name="Murat C."/>
            <person name="Poggeler S."/>
            <person name="Quandt C.A."/>
            <person name="Sperisen C."/>
            <person name="Tritt A."/>
            <person name="Tisserant E."/>
            <person name="Crous P.W."/>
            <person name="Henrissat B."/>
            <person name="Nehls U."/>
            <person name="Egli S."/>
            <person name="Spatafora J.W."/>
            <person name="Grigoriev I.V."/>
            <person name="Martin F.M."/>
        </authorList>
    </citation>
    <scope>NUCLEOTIDE SEQUENCE [LARGE SCALE GENOMIC DNA]</scope>
    <source>
        <strain evidence="10 11">CBS 207.34</strain>
    </source>
</reference>
<comment type="similarity">
    <text evidence="1">Belongs to the palmitoyl-protein thioesterase family.</text>
</comment>
<dbReference type="Proteomes" id="UP000250140">
    <property type="component" value="Unassembled WGS sequence"/>
</dbReference>
<evidence type="ECO:0000256" key="2">
    <source>
        <dbReference type="ARBA" id="ARBA00012423"/>
    </source>
</evidence>
<sequence>MYLPVRLFVSILFLLGSGSGSTIPSITKPSQPLPLIIWHGLGDNYAAEGLAYVGELANETNPGTYVYNIRLDEDPGSDRTATFFGNVTEQLAQVCDTLATHPILSLAPAVNAIGFSQGGQFLRGYVERCNNPPVRNLVTFGSQHNGIADFQACAPTDWLCKGAMALLKVNTWSNYVQSRLVPAQYYRSCNISTGEPTPEYIENSNFLADINNERVLKNTKYAANIAGLNKFVMYLFRDDTTVIPKESGWFAQVTNLTSGVVTPLRNRTIYKEDWLGLKKLDEKGGLVFRETEGGHMKLSDELLIKVFKDFFGPVEEKGKKVEDMLMQDGEGSEEL</sequence>
<dbReference type="InterPro" id="IPR002472">
    <property type="entry name" value="Palm_thioest"/>
</dbReference>
<feature type="signal peptide" evidence="9">
    <location>
        <begin position="1"/>
        <end position="20"/>
    </location>
</feature>
<keyword evidence="5" id="KW-0378">Hydrolase</keyword>
<dbReference type="AlphaFoldDB" id="A0A8E2EVX8"/>
<dbReference type="PANTHER" id="PTHR11247">
    <property type="entry name" value="PALMITOYL-PROTEIN THIOESTERASE/DOLICHYLDIPHOSPHATASE 1"/>
    <property type="match status" value="1"/>
</dbReference>
<evidence type="ECO:0000256" key="3">
    <source>
        <dbReference type="ARBA" id="ARBA00014212"/>
    </source>
</evidence>
<accession>A0A8E2EVX8</accession>
<keyword evidence="11" id="KW-1185">Reference proteome</keyword>
<dbReference type="EC" id="3.1.2.22" evidence="2"/>
<dbReference type="OrthoDB" id="10263094at2759"/>
<keyword evidence="7" id="KW-0325">Glycoprotein</keyword>
<evidence type="ECO:0000256" key="8">
    <source>
        <dbReference type="ARBA" id="ARBA00031934"/>
    </source>
</evidence>
<evidence type="ECO:0000313" key="10">
    <source>
        <dbReference type="EMBL" id="OCL05866.1"/>
    </source>
</evidence>
<proteinExistence type="inferred from homology"/>
<dbReference type="PANTHER" id="PTHR11247:SF8">
    <property type="entry name" value="PALMITOYL-PROTEIN THIOESTERASE 1"/>
    <property type="match status" value="1"/>
</dbReference>
<gene>
    <name evidence="10" type="ORF">AOQ84DRAFT_89462</name>
</gene>
<dbReference type="Gene3D" id="3.40.50.1820">
    <property type="entry name" value="alpha/beta hydrolase"/>
    <property type="match status" value="1"/>
</dbReference>
<dbReference type="SUPFAM" id="SSF53474">
    <property type="entry name" value="alpha/beta-Hydrolases"/>
    <property type="match status" value="1"/>
</dbReference>
<dbReference type="GO" id="GO:0008474">
    <property type="term" value="F:palmitoyl-(protein) hydrolase activity"/>
    <property type="evidence" value="ECO:0007669"/>
    <property type="project" value="UniProtKB-EC"/>
</dbReference>
<dbReference type="Pfam" id="PF02089">
    <property type="entry name" value="Palm_thioest"/>
    <property type="match status" value="1"/>
</dbReference>
<dbReference type="EMBL" id="KV750190">
    <property type="protein sequence ID" value="OCL05866.1"/>
    <property type="molecule type" value="Genomic_DNA"/>
</dbReference>
<dbReference type="InterPro" id="IPR029058">
    <property type="entry name" value="AB_hydrolase_fold"/>
</dbReference>
<protein>
    <recommendedName>
        <fullName evidence="3">Palmitoyl-protein thioesterase 1</fullName>
        <ecNumber evidence="2">3.1.2.22</ecNumber>
    </recommendedName>
    <alternativeName>
        <fullName evidence="8">Palmitoyl-protein hydrolase 1</fullName>
    </alternativeName>
</protein>
<organism evidence="10 11">
    <name type="scientific">Glonium stellatum</name>
    <dbReference type="NCBI Taxonomy" id="574774"/>
    <lineage>
        <taxon>Eukaryota</taxon>
        <taxon>Fungi</taxon>
        <taxon>Dikarya</taxon>
        <taxon>Ascomycota</taxon>
        <taxon>Pezizomycotina</taxon>
        <taxon>Dothideomycetes</taxon>
        <taxon>Pleosporomycetidae</taxon>
        <taxon>Gloniales</taxon>
        <taxon>Gloniaceae</taxon>
        <taxon>Glonium</taxon>
    </lineage>
</organism>